<reference evidence="2 3" key="1">
    <citation type="journal article" date="2021" name="Pathogens">
        <title>Isolation and Characterization of Kingella bonacorsii sp. nov., A Novel Kingella Species Detected in a Stable Periodontitis Subject.</title>
        <authorList>
            <person name="Antezack A."/>
            <person name="Boxberger M."/>
            <person name="Rolland C."/>
            <person name="Monnet-Corti V."/>
            <person name="La Scola B."/>
        </authorList>
    </citation>
    <scope>NUCLEOTIDE SEQUENCE [LARGE SCALE GENOMIC DNA]</scope>
    <source>
        <strain evidence="2 3">Marseille-Q4569</strain>
    </source>
</reference>
<keyword evidence="1" id="KW-0812">Transmembrane</keyword>
<gene>
    <name evidence="2" type="ORF">JDW22_10485</name>
</gene>
<feature type="transmembrane region" description="Helical" evidence="1">
    <location>
        <begin position="70"/>
        <end position="91"/>
    </location>
</feature>
<keyword evidence="3" id="KW-1185">Reference proteome</keyword>
<keyword evidence="1" id="KW-1133">Transmembrane helix</keyword>
<keyword evidence="1" id="KW-0472">Membrane</keyword>
<evidence type="ECO:0008006" key="4">
    <source>
        <dbReference type="Google" id="ProtNLM"/>
    </source>
</evidence>
<dbReference type="Proteomes" id="UP000614058">
    <property type="component" value="Unassembled WGS sequence"/>
</dbReference>
<dbReference type="RefSeq" id="WP_200523011.1">
    <property type="nucleotide sequence ID" value="NZ_JAEHNZ010000003.1"/>
</dbReference>
<name>A0ABS1BV08_9NEIS</name>
<sequence length="102" mass="11283">MGYRVGGQCFATSEEASDYQMSMVVPTITADGSLKMPVYQNKQWYYGSQKITLTHPYCDPIQPLKDGIEVGINISALFAIAFIIKLIINIINSANSQESTKD</sequence>
<evidence type="ECO:0000256" key="1">
    <source>
        <dbReference type="SAM" id="Phobius"/>
    </source>
</evidence>
<evidence type="ECO:0000313" key="2">
    <source>
        <dbReference type="EMBL" id="MBK0396988.1"/>
    </source>
</evidence>
<protein>
    <recommendedName>
        <fullName evidence="4">Inner membrane protein</fullName>
    </recommendedName>
</protein>
<proteinExistence type="predicted"/>
<comment type="caution">
    <text evidence="2">The sequence shown here is derived from an EMBL/GenBank/DDBJ whole genome shotgun (WGS) entry which is preliminary data.</text>
</comment>
<accession>A0ABS1BV08</accession>
<organism evidence="2 3">
    <name type="scientific">Kingella bonacorsii</name>
    <dbReference type="NCBI Taxonomy" id="2796361"/>
    <lineage>
        <taxon>Bacteria</taxon>
        <taxon>Pseudomonadati</taxon>
        <taxon>Pseudomonadota</taxon>
        <taxon>Betaproteobacteria</taxon>
        <taxon>Neisseriales</taxon>
        <taxon>Neisseriaceae</taxon>
        <taxon>Kingella</taxon>
    </lineage>
</organism>
<dbReference type="EMBL" id="JAEHNZ010000003">
    <property type="protein sequence ID" value="MBK0396988.1"/>
    <property type="molecule type" value="Genomic_DNA"/>
</dbReference>
<evidence type="ECO:0000313" key="3">
    <source>
        <dbReference type="Proteomes" id="UP000614058"/>
    </source>
</evidence>